<accession>A0A0S7BJC9</accession>
<dbReference type="OrthoDB" id="145893at2"/>
<dbReference type="InterPro" id="IPR011055">
    <property type="entry name" value="Dup_hybrid_motif"/>
</dbReference>
<proteinExistence type="predicted"/>
<dbReference type="EMBL" id="DF967972">
    <property type="protein sequence ID" value="GAP15869.1"/>
    <property type="molecule type" value="Genomic_DNA"/>
</dbReference>
<evidence type="ECO:0008006" key="3">
    <source>
        <dbReference type="Google" id="ProtNLM"/>
    </source>
</evidence>
<dbReference type="RefSeq" id="WP_075075009.1">
    <property type="nucleotide sequence ID" value="NZ_DF967972.1"/>
</dbReference>
<protein>
    <recommendedName>
        <fullName evidence="3">Membrane proteins related to metalloendopeptidases</fullName>
    </recommendedName>
</protein>
<dbReference type="Proteomes" id="UP000055060">
    <property type="component" value="Unassembled WGS sequence"/>
</dbReference>
<evidence type="ECO:0000313" key="1">
    <source>
        <dbReference type="EMBL" id="GAP15869.1"/>
    </source>
</evidence>
<organism evidence="1">
    <name type="scientific">Longilinea arvoryzae</name>
    <dbReference type="NCBI Taxonomy" id="360412"/>
    <lineage>
        <taxon>Bacteria</taxon>
        <taxon>Bacillati</taxon>
        <taxon>Chloroflexota</taxon>
        <taxon>Anaerolineae</taxon>
        <taxon>Anaerolineales</taxon>
        <taxon>Anaerolineaceae</taxon>
        <taxon>Longilinea</taxon>
    </lineage>
</organism>
<gene>
    <name evidence="1" type="ORF">LARV_03663</name>
</gene>
<dbReference type="Gene3D" id="2.70.70.10">
    <property type="entry name" value="Glucose Permease (Domain IIA)"/>
    <property type="match status" value="1"/>
</dbReference>
<name>A0A0S7BJC9_9CHLR</name>
<dbReference type="STRING" id="360412.LARV_03663"/>
<keyword evidence="2" id="KW-1185">Reference proteome</keyword>
<reference evidence="1" key="1">
    <citation type="submission" date="2015-07" db="EMBL/GenBank/DDBJ databases">
        <title>Draft Genome Sequences of Anaerolinea thermolimosa IMO-1, Bellilinea caldifistulae GOMI-1, Leptolinea tardivitalis YMTK-2, Levilinea saccharolytica KIBI-1,Longilinea arvoryzae KOME-1, Previously Described as Members of the Anaerolineaceae (Chloroflexi).</title>
        <authorList>
            <person name="Sekiguchi Y."/>
            <person name="Ohashi A."/>
            <person name="Matsuura N."/>
            <person name="Tourlousse M.D."/>
        </authorList>
    </citation>
    <scope>NUCLEOTIDE SEQUENCE [LARGE SCALE GENOMIC DNA]</scope>
    <source>
        <strain evidence="1">KOME-1</strain>
    </source>
</reference>
<dbReference type="AlphaFoldDB" id="A0A0S7BJC9"/>
<evidence type="ECO:0000313" key="2">
    <source>
        <dbReference type="Proteomes" id="UP000055060"/>
    </source>
</evidence>
<sequence>MRNHRIYLALVLVWLLPALACNLPSRARMLARETPADLEIVTQAPAATASTDVALVSPLGTELAQQGEIFPDSEVVNSPAALGFDVASVVASAGGYLSTYTETVDDETMSGAQIVQRIADETSTNPRLLLGLLEFRSGWVFGQPRADSEPEYPLGFENPAIQGLDAELRLAVRYLSQGYYGERAGQLSQLVFPDGVSIDLPANANPGTAALYALFSRLLPFVDWQAAITGPDGFIRFYTARFGDPWQRAVEVLSPAGLTQPQLDLPFAAGETWAFTGGPHIDWGVGSPLGAIDLAPIAGTGCKPAPQQALAAASGVVARSERGALALDLDGDGNEQTGWVLIYMHLANRAPVGTRVAPGDPLGNPSCEGGNASGAHVHLARKYNGEWLGLDRIPFVLSGWQVEAGEKPYQGRLVRGNQLATASPSGMQGSSVFR</sequence>